<dbReference type="Proteomes" id="UP000243820">
    <property type="component" value="Unassembled WGS sequence"/>
</dbReference>
<dbReference type="InterPro" id="IPR036890">
    <property type="entry name" value="HATPase_C_sf"/>
</dbReference>
<dbReference type="Pfam" id="PF13589">
    <property type="entry name" value="HATPase_c_3"/>
    <property type="match status" value="1"/>
</dbReference>
<proteinExistence type="predicted"/>
<dbReference type="EMBL" id="LMVO01000010">
    <property type="protein sequence ID" value="PAV09602.1"/>
    <property type="molecule type" value="Genomic_DNA"/>
</dbReference>
<accession>A0AAX0Q8H7</accession>
<dbReference type="Gene3D" id="3.30.565.10">
    <property type="entry name" value="Histidine kinase-like ATPase, C-terminal domain"/>
    <property type="match status" value="1"/>
</dbReference>
<name>A0AAX0Q8H7_9EURY</name>
<evidence type="ECO:0000313" key="2">
    <source>
        <dbReference type="Proteomes" id="UP000243820"/>
    </source>
</evidence>
<keyword evidence="2" id="KW-1185">Reference proteome</keyword>
<reference evidence="1 2" key="1">
    <citation type="journal article" date="2017" name="BMC Genomics">
        <title>Genomic analysis of methanogenic archaea reveals a shift towards energy conservation.</title>
        <authorList>
            <person name="Gilmore S.P."/>
            <person name="Henske J.K."/>
            <person name="Sexton J.A."/>
            <person name="Solomon K.V."/>
            <person name="Seppala S."/>
            <person name="Yoo J.I."/>
            <person name="Huyett L.M."/>
            <person name="Pressman A."/>
            <person name="Cogan J.Z."/>
            <person name="Kivenson V."/>
            <person name="Peng X."/>
            <person name="Tan Y."/>
            <person name="Valentine D.L."/>
            <person name="O'Malley M.A."/>
        </authorList>
    </citation>
    <scope>NUCLEOTIDE SEQUENCE [LARGE SCALE GENOMIC DNA]</scope>
    <source>
        <strain evidence="1 2">XII</strain>
    </source>
</reference>
<sequence length="476" mass="54626">MGYTPETAIADLVDNSISAESTQIHIEFKWLNENSTITVSDNGKGMDKSTLIEAMKLAAFYFSTTRTDSDLGRFGLGLKTAGTYLGRRLTVITNDGSNITDACWDLDNICSSEGMNWNICVNDESDIIRKYRNELSKLSSGTIILIEKLDSLIDTKNIDKSKQKYYRKISSVQSHLRLVFHRFIEEDELQITINNELVVPWNPFISANRATQELDEEIVYSENGEIIILPYVLPHRSKFTSEDEYNAAGGIHGWIRSQGIYLYRNRRLIKYGTWFDIIKKENTFNLARIQIDILPNHDEEWKITVDKSKATVPVYIQEMLKRIVANCTEKSTQVYNSRGSYAKGPARPSLGAVWEQRKSANGEYSYHLNKKHPLYISLQHSLNSEQKEIFSSYISLIENFSPVLLTGLVHYSQDNEQKKIIDALEKETDLLRVKELIEGFRKGGCDPDEIQQTVLEMPYYAYLKDEILQLFESDIK</sequence>
<dbReference type="SUPFAM" id="SSF55874">
    <property type="entry name" value="ATPase domain of HSP90 chaperone/DNA topoisomerase II/histidine kinase"/>
    <property type="match status" value="1"/>
</dbReference>
<dbReference type="AlphaFoldDB" id="A0AAX0Q8H7"/>
<organism evidence="1 2">
    <name type="scientific">Methanocorpusculum parvum</name>
    <dbReference type="NCBI Taxonomy" id="2193"/>
    <lineage>
        <taxon>Archaea</taxon>
        <taxon>Methanobacteriati</taxon>
        <taxon>Methanobacteriota</taxon>
        <taxon>Stenosarchaea group</taxon>
        <taxon>Methanomicrobia</taxon>
        <taxon>Methanomicrobiales</taxon>
        <taxon>Methanocorpusculaceae</taxon>
        <taxon>Methanocorpusculum</taxon>
    </lineage>
</organism>
<evidence type="ECO:0000313" key="1">
    <source>
        <dbReference type="EMBL" id="PAV09602.1"/>
    </source>
</evidence>
<evidence type="ECO:0008006" key="3">
    <source>
        <dbReference type="Google" id="ProtNLM"/>
    </source>
</evidence>
<gene>
    <name evidence="1" type="ORF">ASJ83_06210</name>
</gene>
<comment type="caution">
    <text evidence="1">The sequence shown here is derived from an EMBL/GenBank/DDBJ whole genome shotgun (WGS) entry which is preliminary data.</text>
</comment>
<protein>
    <recommendedName>
        <fullName evidence="3">ATP-binding protein</fullName>
    </recommendedName>
</protein>